<comment type="caution">
    <text evidence="2">The sequence shown here is derived from an EMBL/GenBank/DDBJ whole genome shotgun (WGS) entry which is preliminary data.</text>
</comment>
<dbReference type="AlphaFoldDB" id="A0AAD2D449"/>
<accession>A0AAD2D449</accession>
<dbReference type="EMBL" id="CAMPGE010022325">
    <property type="protein sequence ID" value="CAI2380374.1"/>
    <property type="molecule type" value="Genomic_DNA"/>
</dbReference>
<evidence type="ECO:0000313" key="2">
    <source>
        <dbReference type="EMBL" id="CAI2380374.1"/>
    </source>
</evidence>
<evidence type="ECO:0000256" key="1">
    <source>
        <dbReference type="SAM" id="Phobius"/>
    </source>
</evidence>
<keyword evidence="3" id="KW-1185">Reference proteome</keyword>
<dbReference type="Proteomes" id="UP001295684">
    <property type="component" value="Unassembled WGS sequence"/>
</dbReference>
<feature type="transmembrane region" description="Helical" evidence="1">
    <location>
        <begin position="97"/>
        <end position="120"/>
    </location>
</feature>
<keyword evidence="1" id="KW-1133">Transmembrane helix</keyword>
<name>A0AAD2D449_EUPCR</name>
<gene>
    <name evidence="2" type="ORF">ECRASSUSDP1_LOCUS21808</name>
</gene>
<organism evidence="2 3">
    <name type="scientific">Euplotes crassus</name>
    <dbReference type="NCBI Taxonomy" id="5936"/>
    <lineage>
        <taxon>Eukaryota</taxon>
        <taxon>Sar</taxon>
        <taxon>Alveolata</taxon>
        <taxon>Ciliophora</taxon>
        <taxon>Intramacronucleata</taxon>
        <taxon>Spirotrichea</taxon>
        <taxon>Hypotrichia</taxon>
        <taxon>Euplotida</taxon>
        <taxon>Euplotidae</taxon>
        <taxon>Moneuplotes</taxon>
    </lineage>
</organism>
<evidence type="ECO:0000313" key="3">
    <source>
        <dbReference type="Proteomes" id="UP001295684"/>
    </source>
</evidence>
<keyword evidence="1" id="KW-0812">Transmembrane</keyword>
<reference evidence="2" key="1">
    <citation type="submission" date="2023-07" db="EMBL/GenBank/DDBJ databases">
        <authorList>
            <consortium name="AG Swart"/>
            <person name="Singh M."/>
            <person name="Singh A."/>
            <person name="Seah K."/>
            <person name="Emmerich C."/>
        </authorList>
    </citation>
    <scope>NUCLEOTIDE SEQUENCE</scope>
    <source>
        <strain evidence="2">DP1</strain>
    </source>
</reference>
<proteinExistence type="predicted"/>
<evidence type="ECO:0008006" key="4">
    <source>
        <dbReference type="Google" id="ProtNLM"/>
    </source>
</evidence>
<sequence length="183" mass="21347">MEVADLEKRTKNPADHKYVPQQDDTIETTREEVEINRALLTQLRTATCPFITGIASTYHGEYNPETMGEYLEQSLFDDTLEEINDILINYWPCELCFYGFGFFLGILTFGLCCLCPYTCIRDAKENLNNKLRSLNRQEFGRRNLEIVLNERCFFRSTIDIYVINQRVGDDQSVRTYNNSSIIH</sequence>
<keyword evidence="1" id="KW-0472">Membrane</keyword>
<protein>
    <recommendedName>
        <fullName evidence="4">Golgin subfamily A member 7/ERF4 domain-containing protein</fullName>
    </recommendedName>
</protein>